<dbReference type="EMBL" id="GG662720">
    <property type="protein sequence ID" value="EAR86329.1"/>
    <property type="molecule type" value="Genomic_DNA"/>
</dbReference>
<protein>
    <submittedName>
        <fullName evidence="3">Divergent AAA domain protein</fullName>
    </submittedName>
</protein>
<keyword evidence="4" id="KW-1185">Reference proteome</keyword>
<organism evidence="3 4">
    <name type="scientific">Tetrahymena thermophila (strain SB210)</name>
    <dbReference type="NCBI Taxonomy" id="312017"/>
    <lineage>
        <taxon>Eukaryota</taxon>
        <taxon>Sar</taxon>
        <taxon>Alveolata</taxon>
        <taxon>Ciliophora</taxon>
        <taxon>Intramacronucleata</taxon>
        <taxon>Oligohymenophorea</taxon>
        <taxon>Hymenostomatida</taxon>
        <taxon>Tetrahymenina</taxon>
        <taxon>Tetrahymenidae</taxon>
        <taxon>Tetrahymena</taxon>
    </lineage>
</organism>
<dbReference type="Gene3D" id="3.30.950.30">
    <property type="entry name" value="Schlafen, AAA domain"/>
    <property type="match status" value="1"/>
</dbReference>
<dbReference type="InterPro" id="IPR029684">
    <property type="entry name" value="Schlafen"/>
</dbReference>
<sequence>MKRTSSIDNILEENIQKDEQELIYAPEVDPDDPKSTQTFEISTNVSGSETEQLIKEYKRLSSYIPKLNYDNLQEVEDLRVDLSMLQHRIEQSIEYSKSSKDTNVKNKQKYLEKLYQEISEKIDTMKKQSSSDDAYSSGEEVPVQSLREIDISDNTTKPSNKGKNQVQTQVGSQEPITQRSFFVKEERLIQAEDRQIEFKHYRYPFSKECKAIILKTIVSMLNTHGGTIMIGVRDQDLSVVGINIDQKQKDEIILQINQMVQNVIPAVNEEIQVDYIPVKFKWGKWASKTWICRISISQGQLDRFYYIEDSSVHSYVRYQAMCKTVKLKEIINFTYERAKFPREKQIKIVYAKPDTDGVKNCNMEQDAIDNLQELDQQKLYDNKIIFTDIQEGFYEKLRNFLDEKLQEEELDYVIIDQKKHVVLQFENIDSTKRAIELFNLEKDRFVYELRHQYNFKKVLMGDIVKSIVVKNEYTFIIDHIDTSKRDSFILYLSDWLKEQQIKHIWLNFKLYLALYVLETEKVSKYLLEKKEEIANQFGFHQKVFFGFCRDYIIIKNIQSKTDLKKRLITLLKYIPYKALVEKDGTTIHVKCKDFYDLLIAFDRIKSAYMNGEFSKFTDHSKIKVFLGFDRYIE</sequence>
<dbReference type="KEGG" id="tet:TTHERM_00030260"/>
<dbReference type="Proteomes" id="UP000009168">
    <property type="component" value="Unassembled WGS sequence"/>
</dbReference>
<dbReference type="PANTHER" id="PTHR12155">
    <property type="entry name" value="SCHLAFEN"/>
    <property type="match status" value="1"/>
</dbReference>
<dbReference type="PANTHER" id="PTHR12155:SF41">
    <property type="entry name" value="SCHLAFEN ALBA-2 DOMAIN-CONTAINING PROTEIN"/>
    <property type="match status" value="1"/>
</dbReference>
<reference evidence="4" key="1">
    <citation type="journal article" date="2006" name="PLoS Biol.">
        <title>Macronuclear genome sequence of the ciliate Tetrahymena thermophila, a model eukaryote.</title>
        <authorList>
            <person name="Eisen J.A."/>
            <person name="Coyne R.S."/>
            <person name="Wu M."/>
            <person name="Wu D."/>
            <person name="Thiagarajan M."/>
            <person name="Wortman J.R."/>
            <person name="Badger J.H."/>
            <person name="Ren Q."/>
            <person name="Amedeo P."/>
            <person name="Jones K.M."/>
            <person name="Tallon L.J."/>
            <person name="Delcher A.L."/>
            <person name="Salzberg S.L."/>
            <person name="Silva J.C."/>
            <person name="Haas B.J."/>
            <person name="Majoros W.H."/>
            <person name="Farzad M."/>
            <person name="Carlton J.M."/>
            <person name="Smith R.K. Jr."/>
            <person name="Garg J."/>
            <person name="Pearlman R.E."/>
            <person name="Karrer K.M."/>
            <person name="Sun L."/>
            <person name="Manning G."/>
            <person name="Elde N.C."/>
            <person name="Turkewitz A.P."/>
            <person name="Asai D.J."/>
            <person name="Wilkes D.E."/>
            <person name="Wang Y."/>
            <person name="Cai H."/>
            <person name="Collins K."/>
            <person name="Stewart B.A."/>
            <person name="Lee S.R."/>
            <person name="Wilamowska K."/>
            <person name="Weinberg Z."/>
            <person name="Ruzzo W.L."/>
            <person name="Wloga D."/>
            <person name="Gaertig J."/>
            <person name="Frankel J."/>
            <person name="Tsao C.-C."/>
            <person name="Gorovsky M.A."/>
            <person name="Keeling P.J."/>
            <person name="Waller R.F."/>
            <person name="Patron N.J."/>
            <person name="Cherry J.M."/>
            <person name="Stover N.A."/>
            <person name="Krieger C.J."/>
            <person name="del Toro C."/>
            <person name="Ryder H.F."/>
            <person name="Williamson S.C."/>
            <person name="Barbeau R.A."/>
            <person name="Hamilton E.P."/>
            <person name="Orias E."/>
        </authorList>
    </citation>
    <scope>NUCLEOTIDE SEQUENCE [LARGE SCALE GENOMIC DNA]</scope>
    <source>
        <strain evidence="4">SB210</strain>
    </source>
</reference>
<dbReference type="Pfam" id="PF04326">
    <property type="entry name" value="SLFN_AlbA_2"/>
    <property type="match status" value="1"/>
</dbReference>
<feature type="domain" description="Schlafen AlbA-2" evidence="2">
    <location>
        <begin position="192"/>
        <end position="325"/>
    </location>
</feature>
<accession>Q22MU7</accession>
<feature type="region of interest" description="Disordered" evidence="1">
    <location>
        <begin position="125"/>
        <end position="147"/>
    </location>
</feature>
<dbReference type="GeneID" id="7828656"/>
<name>Q22MU7_TETTS</name>
<dbReference type="OrthoDB" id="285690at2759"/>
<dbReference type="AlphaFoldDB" id="Q22MU7"/>
<evidence type="ECO:0000256" key="1">
    <source>
        <dbReference type="SAM" id="MobiDB-lite"/>
    </source>
</evidence>
<dbReference type="InParanoid" id="Q22MU7"/>
<evidence type="ECO:0000313" key="3">
    <source>
        <dbReference type="EMBL" id="EAR86329.1"/>
    </source>
</evidence>
<evidence type="ECO:0000313" key="4">
    <source>
        <dbReference type="Proteomes" id="UP000009168"/>
    </source>
</evidence>
<dbReference type="RefSeq" id="XP_976923.1">
    <property type="nucleotide sequence ID" value="XM_971830.1"/>
</dbReference>
<evidence type="ECO:0000259" key="2">
    <source>
        <dbReference type="Pfam" id="PF04326"/>
    </source>
</evidence>
<proteinExistence type="predicted"/>
<dbReference type="InterPro" id="IPR007421">
    <property type="entry name" value="Schlafen_AlbA_2_dom"/>
</dbReference>
<dbReference type="HOGENOM" id="CLU_432485_0_0_1"/>
<dbReference type="InterPro" id="IPR038461">
    <property type="entry name" value="Schlafen_AlbA_2_dom_sf"/>
</dbReference>
<gene>
    <name evidence="3" type="ORF">TTHERM_00030260</name>
</gene>